<comment type="function">
    <text evidence="1 11">Subunit of the oligosaccharyl transferase (OST) complex that catalyzes the initial transfer of a defined glycan (Glc(3)Man(9)GlcNAc(2) in eukaryotes) from the lipid carrier dolichol-pyrophosphate to an asparagine residue within an Asn-X-Ser/Thr consensus motif in nascent polypeptide chains, the first step in protein N-glycosylation. N-glycosylation occurs cotranslationally and the complex associates with the Sec61 complex at the channel-forming translocon complex that mediates protein translocation across the endoplasmic reticulum (ER). All subunits are required for a maximal enzyme activity.</text>
</comment>
<dbReference type="GeneID" id="118271897"/>
<evidence type="ECO:0000256" key="2">
    <source>
        <dbReference type="ARBA" id="ARBA00004115"/>
    </source>
</evidence>
<evidence type="ECO:0000256" key="11">
    <source>
        <dbReference type="RuleBase" id="RU361143"/>
    </source>
</evidence>
<evidence type="ECO:0000256" key="7">
    <source>
        <dbReference type="ARBA" id="ARBA00022729"/>
    </source>
</evidence>
<protein>
    <recommendedName>
        <fullName evidence="5 11">Dolichyl-diphosphooligosaccharide--protein glycosyltransferase subunit 1</fullName>
    </recommendedName>
</protein>
<feature type="transmembrane region" description="Helical" evidence="11">
    <location>
        <begin position="461"/>
        <end position="480"/>
    </location>
</feature>
<keyword evidence="12" id="KW-1185">Reference proteome</keyword>
<comment type="pathway">
    <text evidence="3 11">Protein modification; protein glycosylation.</text>
</comment>
<dbReference type="PANTHER" id="PTHR21049">
    <property type="entry name" value="RIBOPHORIN I"/>
    <property type="match status" value="1"/>
</dbReference>
<dbReference type="GO" id="GO:0018279">
    <property type="term" value="P:protein N-linked glycosylation via asparagine"/>
    <property type="evidence" value="ECO:0007669"/>
    <property type="project" value="TreeGrafter"/>
</dbReference>
<feature type="non-terminal residue" evidence="13">
    <location>
        <position position="1"/>
    </location>
</feature>
<evidence type="ECO:0000313" key="12">
    <source>
        <dbReference type="Proteomes" id="UP000829999"/>
    </source>
</evidence>
<comment type="similarity">
    <text evidence="4 11">Belongs to the OST1 family.</text>
</comment>
<evidence type="ECO:0000256" key="6">
    <source>
        <dbReference type="ARBA" id="ARBA00022692"/>
    </source>
</evidence>
<evidence type="ECO:0000256" key="9">
    <source>
        <dbReference type="ARBA" id="ARBA00022989"/>
    </source>
</evidence>
<dbReference type="RefSeq" id="XP_035444053.2">
    <property type="nucleotide sequence ID" value="XM_035588160.2"/>
</dbReference>
<name>A0A9R0D869_SPOFR</name>
<dbReference type="OrthoDB" id="310030at2759"/>
<dbReference type="AlphaFoldDB" id="A0A9R0D869"/>
<reference evidence="13" key="1">
    <citation type="submission" date="2025-08" db="UniProtKB">
        <authorList>
            <consortium name="RefSeq"/>
        </authorList>
    </citation>
    <scope>IDENTIFICATION</scope>
    <source>
        <tissue evidence="13">Whole larval tissue</tissue>
    </source>
</reference>
<evidence type="ECO:0000256" key="1">
    <source>
        <dbReference type="ARBA" id="ARBA00002791"/>
    </source>
</evidence>
<evidence type="ECO:0000256" key="8">
    <source>
        <dbReference type="ARBA" id="ARBA00022824"/>
    </source>
</evidence>
<organism evidence="12 13">
    <name type="scientific">Spodoptera frugiperda</name>
    <name type="common">Fall armyworm</name>
    <dbReference type="NCBI Taxonomy" id="7108"/>
    <lineage>
        <taxon>Eukaryota</taxon>
        <taxon>Metazoa</taxon>
        <taxon>Ecdysozoa</taxon>
        <taxon>Arthropoda</taxon>
        <taxon>Hexapoda</taxon>
        <taxon>Insecta</taxon>
        <taxon>Pterygota</taxon>
        <taxon>Neoptera</taxon>
        <taxon>Endopterygota</taxon>
        <taxon>Lepidoptera</taxon>
        <taxon>Glossata</taxon>
        <taxon>Ditrysia</taxon>
        <taxon>Noctuoidea</taxon>
        <taxon>Noctuidae</taxon>
        <taxon>Amphipyrinae</taxon>
        <taxon>Spodoptera</taxon>
    </lineage>
</organism>
<keyword evidence="7" id="KW-0732">Signal</keyword>
<proteinExistence type="inferred from homology"/>
<sequence length="493" mass="56499">TFVFPANSDGVYFRLLRCQMSKIKMLPAMAKLRISFVFLLYILIKCESANVDSISSDIRLKNVDRLVDISSQLVKITSKITLENTGASPVKNFLIAVEESAKNNVAFVGAKDSNNKDLRLVETTVKGYEYVRFWRVELKDAINSGATPLVTVETVFTKALLPYPTAITQQEDQLVKYIGNLYTYSPYYITSMKTSVVLNTKSVETFTKVKPFTQQDGMIQYGPYPNLKPFSEKELLIHYKNNAPFLTVTRVERLIEVSHWGNIAVEEVIEVEHTGAKLKGPFSRYDYQQDHHSGPASVRSYKTLLPASASDVYYRDTNGNISTSNMKVKKDSVELDLRPRYPLFGGWRTHYTLGYNVPSYEYLYQSGSDYLLKMRIIDHIFDDMQVDEVVTKIILPEGSTSVKVNLPYPVTRLPDSLHYTYLDTKGRPVISFSKKNVVENHIQDFQLRYTFPRLLMLQEPLLVVGFLFTLFLCVIIYVRLDFSIHKSEHPHKE</sequence>
<keyword evidence="9 11" id="KW-1133">Transmembrane helix</keyword>
<dbReference type="Proteomes" id="UP000829999">
    <property type="component" value="Chromosome 15"/>
</dbReference>
<keyword evidence="8 11" id="KW-0256">Endoplasmic reticulum</keyword>
<evidence type="ECO:0000313" key="13">
    <source>
        <dbReference type="RefSeq" id="XP_035444053.2"/>
    </source>
</evidence>
<dbReference type="InterPro" id="IPR007676">
    <property type="entry name" value="Ribophorin_I"/>
</dbReference>
<accession>A0A9R0D869</accession>
<gene>
    <name evidence="13" type="primary">LOC118271897</name>
</gene>
<comment type="subcellular location">
    <subcellularLocation>
        <location evidence="2 11">Endoplasmic reticulum membrane</location>
        <topology evidence="2 11">Single-pass type I membrane protein</topology>
    </subcellularLocation>
</comment>
<evidence type="ECO:0000256" key="3">
    <source>
        <dbReference type="ARBA" id="ARBA00004922"/>
    </source>
</evidence>
<keyword evidence="6 11" id="KW-0812">Transmembrane</keyword>
<evidence type="ECO:0000256" key="5">
    <source>
        <dbReference type="ARBA" id="ARBA00017611"/>
    </source>
</evidence>
<keyword evidence="10 11" id="KW-0472">Membrane</keyword>
<dbReference type="Pfam" id="PF04597">
    <property type="entry name" value="Ribophorin_I"/>
    <property type="match status" value="1"/>
</dbReference>
<evidence type="ECO:0000256" key="10">
    <source>
        <dbReference type="ARBA" id="ARBA00023136"/>
    </source>
</evidence>
<evidence type="ECO:0000256" key="4">
    <source>
        <dbReference type="ARBA" id="ARBA00008905"/>
    </source>
</evidence>
<dbReference type="GO" id="GO:0008250">
    <property type="term" value="C:oligosaccharyltransferase complex"/>
    <property type="evidence" value="ECO:0007669"/>
    <property type="project" value="UniProtKB-UniRule"/>
</dbReference>
<comment type="subunit">
    <text evidence="11">Component of the oligosaccharyltransferase (OST) complex.</text>
</comment>
<dbReference type="PANTHER" id="PTHR21049:SF0">
    <property type="entry name" value="DOLICHYL-DIPHOSPHOOLIGOSACCHARIDE--PROTEIN GLYCOSYLTRANSFERASE SUBUNIT 1"/>
    <property type="match status" value="1"/>
</dbReference>